<evidence type="ECO:0000313" key="2">
    <source>
        <dbReference type="EMBL" id="GAA3745783.1"/>
    </source>
</evidence>
<dbReference type="SUPFAM" id="SSF48619">
    <property type="entry name" value="Phospholipase A2, PLA2"/>
    <property type="match status" value="1"/>
</dbReference>
<gene>
    <name evidence="2" type="ORF">GCM10022402_26720</name>
</gene>
<sequence length="178" mass="20099">MRLAARRALMSMLTLAIAALLPLLGTGVAQAALTPAQVRDVTDTYLYEVSLDSFSDIRARAPYPAHLDWSSDGCSWSPDEPLGYNFLPSCHRHDFGYRNYQLQERFTESNRLRIDEQFRDDMYTQCDGSFLCEGVAEIYYAAVRQFGGSSTSTAEALDRANAHERAREYLTNYLTSTQ</sequence>
<evidence type="ECO:0008006" key="4">
    <source>
        <dbReference type="Google" id="ProtNLM"/>
    </source>
</evidence>
<dbReference type="InterPro" id="IPR036444">
    <property type="entry name" value="PLipase_A2_dom_sf"/>
</dbReference>
<keyword evidence="3" id="KW-1185">Reference proteome</keyword>
<accession>A0ABP7FQK7</accession>
<feature type="chain" id="PRO_5046218344" description="Phospholipase A2" evidence="1">
    <location>
        <begin position="32"/>
        <end position="178"/>
    </location>
</feature>
<dbReference type="Gene3D" id="1.20.90.10">
    <property type="entry name" value="Phospholipase A2 domain"/>
    <property type="match status" value="1"/>
</dbReference>
<reference evidence="3" key="1">
    <citation type="journal article" date="2019" name="Int. J. Syst. Evol. Microbiol.">
        <title>The Global Catalogue of Microorganisms (GCM) 10K type strain sequencing project: providing services to taxonomists for standard genome sequencing and annotation.</title>
        <authorList>
            <consortium name="The Broad Institute Genomics Platform"/>
            <consortium name="The Broad Institute Genome Sequencing Center for Infectious Disease"/>
            <person name="Wu L."/>
            <person name="Ma J."/>
        </authorList>
    </citation>
    <scope>NUCLEOTIDE SEQUENCE [LARGE SCALE GENOMIC DNA]</scope>
    <source>
        <strain evidence="3">JCM 17137</strain>
    </source>
</reference>
<protein>
    <recommendedName>
        <fullName evidence="4">Phospholipase A2</fullName>
    </recommendedName>
</protein>
<dbReference type="Proteomes" id="UP001500908">
    <property type="component" value="Unassembled WGS sequence"/>
</dbReference>
<dbReference type="Pfam" id="PF09056">
    <property type="entry name" value="Phospholip_A2_3"/>
    <property type="match status" value="1"/>
</dbReference>
<organism evidence="2 3">
    <name type="scientific">Salinactinospora qingdaonensis</name>
    <dbReference type="NCBI Taxonomy" id="702744"/>
    <lineage>
        <taxon>Bacteria</taxon>
        <taxon>Bacillati</taxon>
        <taxon>Actinomycetota</taxon>
        <taxon>Actinomycetes</taxon>
        <taxon>Streptosporangiales</taxon>
        <taxon>Nocardiopsidaceae</taxon>
        <taxon>Salinactinospora</taxon>
    </lineage>
</organism>
<proteinExistence type="predicted"/>
<dbReference type="InterPro" id="IPR015141">
    <property type="entry name" value="PLipase_A2_prok/fun"/>
</dbReference>
<keyword evidence="1" id="KW-0732">Signal</keyword>
<evidence type="ECO:0000313" key="3">
    <source>
        <dbReference type="Proteomes" id="UP001500908"/>
    </source>
</evidence>
<dbReference type="RefSeq" id="WP_344971512.1">
    <property type="nucleotide sequence ID" value="NZ_BAABDD010000010.1"/>
</dbReference>
<evidence type="ECO:0000256" key="1">
    <source>
        <dbReference type="SAM" id="SignalP"/>
    </source>
</evidence>
<feature type="signal peptide" evidence="1">
    <location>
        <begin position="1"/>
        <end position="31"/>
    </location>
</feature>
<name>A0ABP7FQK7_9ACTN</name>
<dbReference type="EMBL" id="BAABDD010000010">
    <property type="protein sequence ID" value="GAA3745783.1"/>
    <property type="molecule type" value="Genomic_DNA"/>
</dbReference>
<comment type="caution">
    <text evidence="2">The sequence shown here is derived from an EMBL/GenBank/DDBJ whole genome shotgun (WGS) entry which is preliminary data.</text>
</comment>